<evidence type="ECO:0008006" key="4">
    <source>
        <dbReference type="Google" id="ProtNLM"/>
    </source>
</evidence>
<protein>
    <recommendedName>
        <fullName evidence="4">Tat pathway signal sequence domain protein</fullName>
    </recommendedName>
</protein>
<feature type="chain" id="PRO_5004555775" description="Tat pathway signal sequence domain protein" evidence="1">
    <location>
        <begin position="20"/>
        <end position="141"/>
    </location>
</feature>
<keyword evidence="1" id="KW-0732">Signal</keyword>
<gene>
    <name evidence="2" type="ORF">ruthe_00155</name>
</gene>
<keyword evidence="3" id="KW-1185">Reference proteome</keyword>
<dbReference type="EMBL" id="AOLV01000002">
    <property type="protein sequence ID" value="EPX87753.1"/>
    <property type="molecule type" value="Genomic_DNA"/>
</dbReference>
<comment type="caution">
    <text evidence="2">The sequence shown here is derived from an EMBL/GenBank/DDBJ whole genome shotgun (WGS) entry which is preliminary data.</text>
</comment>
<evidence type="ECO:0000313" key="3">
    <source>
        <dbReference type="Proteomes" id="UP000015346"/>
    </source>
</evidence>
<accession>S9R6Y6</accession>
<feature type="signal peptide" evidence="1">
    <location>
        <begin position="1"/>
        <end position="19"/>
    </location>
</feature>
<organism evidence="2 3">
    <name type="scientific">Rubellimicrobium thermophilum DSM 16684</name>
    <dbReference type="NCBI Taxonomy" id="1123069"/>
    <lineage>
        <taxon>Bacteria</taxon>
        <taxon>Pseudomonadati</taxon>
        <taxon>Pseudomonadota</taxon>
        <taxon>Alphaproteobacteria</taxon>
        <taxon>Rhodobacterales</taxon>
        <taxon>Roseobacteraceae</taxon>
        <taxon>Rubellimicrobium</taxon>
    </lineage>
</organism>
<dbReference type="Proteomes" id="UP000015346">
    <property type="component" value="Unassembled WGS sequence"/>
</dbReference>
<dbReference type="AlphaFoldDB" id="S9R6Y6"/>
<sequence length="141" mass="14676">MVRRAACFAALAMMAGLPAAGEEPAAGRLRLELNRLDQQDGACRLTFVAENGISAIAGLTLETVIFDRAGQVAALNLFDLGELPAGRMRVRQFDVPEVECGTIGQVLVNGVAACAGEGLTVPDCTAALEVTTTVEGVEVMQ</sequence>
<dbReference type="OrthoDB" id="7707524at2"/>
<dbReference type="HOGENOM" id="CLU_133199_1_0_5"/>
<reference evidence="2 3" key="1">
    <citation type="journal article" date="2013" name="Stand. Genomic Sci.">
        <title>Genome sequence of the reddish-pigmented Rubellimicrobium thermophilum type strain (DSM 16684(T)), a member of the Roseobacter clade.</title>
        <authorList>
            <person name="Fiebig A."/>
            <person name="Riedel T."/>
            <person name="Gronow S."/>
            <person name="Petersen J."/>
            <person name="Klenk H.P."/>
            <person name="Goker M."/>
        </authorList>
    </citation>
    <scope>NUCLEOTIDE SEQUENCE [LARGE SCALE GENOMIC DNA]</scope>
    <source>
        <strain evidence="2 3">DSM 16684</strain>
    </source>
</reference>
<evidence type="ECO:0000313" key="2">
    <source>
        <dbReference type="EMBL" id="EPX87753.1"/>
    </source>
</evidence>
<dbReference type="STRING" id="1123069.ruthe_00155"/>
<evidence type="ECO:0000256" key="1">
    <source>
        <dbReference type="SAM" id="SignalP"/>
    </source>
</evidence>
<proteinExistence type="predicted"/>
<name>S9R6Y6_9RHOB</name>